<dbReference type="SUPFAM" id="SSF54909">
    <property type="entry name" value="Dimeric alpha+beta barrel"/>
    <property type="match status" value="1"/>
</dbReference>
<accession>A0A381Y9S0</accession>
<feature type="domain" description="DUF1330" evidence="1">
    <location>
        <begin position="6"/>
        <end position="99"/>
    </location>
</feature>
<dbReference type="Pfam" id="PF07045">
    <property type="entry name" value="DUF1330"/>
    <property type="match status" value="1"/>
</dbReference>
<evidence type="ECO:0000313" key="2">
    <source>
        <dbReference type="EMBL" id="SVA73352.1"/>
    </source>
</evidence>
<name>A0A381Y9S0_9ZZZZ</name>
<dbReference type="InterPro" id="IPR011008">
    <property type="entry name" value="Dimeric_a/b-barrel"/>
</dbReference>
<dbReference type="AlphaFoldDB" id="A0A381Y9S0"/>
<gene>
    <name evidence="2" type="ORF">METZ01_LOCUS126206</name>
</gene>
<proteinExistence type="predicted"/>
<evidence type="ECO:0000259" key="1">
    <source>
        <dbReference type="Pfam" id="PF07045"/>
    </source>
</evidence>
<protein>
    <recommendedName>
        <fullName evidence="1">DUF1330 domain-containing protein</fullName>
    </recommendedName>
</protein>
<dbReference type="EMBL" id="UINC01017634">
    <property type="protein sequence ID" value="SVA73352.1"/>
    <property type="molecule type" value="Genomic_DNA"/>
</dbReference>
<sequence length="104" mass="12073">MDQIRVYLIANLNVEDKETYRKYEKGFFPILKKHGGEFITYDDSINHLEGSNPLQGRVVLFSFPSEKAARNWYSDPDYQELSEYRREGAPLVSLTLVKGLSPRD</sequence>
<dbReference type="Gene3D" id="3.30.70.100">
    <property type="match status" value="1"/>
</dbReference>
<dbReference type="InterPro" id="IPR010753">
    <property type="entry name" value="DUF1330"/>
</dbReference>
<dbReference type="PANTHER" id="PTHR41521:SF4">
    <property type="entry name" value="BLR0684 PROTEIN"/>
    <property type="match status" value="1"/>
</dbReference>
<reference evidence="2" key="1">
    <citation type="submission" date="2018-05" db="EMBL/GenBank/DDBJ databases">
        <authorList>
            <person name="Lanie J.A."/>
            <person name="Ng W.-L."/>
            <person name="Kazmierczak K.M."/>
            <person name="Andrzejewski T.M."/>
            <person name="Davidsen T.M."/>
            <person name="Wayne K.J."/>
            <person name="Tettelin H."/>
            <person name="Glass J.I."/>
            <person name="Rusch D."/>
            <person name="Podicherti R."/>
            <person name="Tsui H.-C.T."/>
            <person name="Winkler M.E."/>
        </authorList>
    </citation>
    <scope>NUCLEOTIDE SEQUENCE</scope>
</reference>
<dbReference type="PANTHER" id="PTHR41521">
    <property type="match status" value="1"/>
</dbReference>
<organism evidence="2">
    <name type="scientific">marine metagenome</name>
    <dbReference type="NCBI Taxonomy" id="408172"/>
    <lineage>
        <taxon>unclassified sequences</taxon>
        <taxon>metagenomes</taxon>
        <taxon>ecological metagenomes</taxon>
    </lineage>
</organism>